<dbReference type="InterPro" id="IPR008930">
    <property type="entry name" value="Terpenoid_cyclase/PrenylTrfase"/>
</dbReference>
<dbReference type="SFLD" id="SFLDG01014">
    <property type="entry name" value="Terpene_Cyclase_Like_1_N-term"/>
    <property type="match status" value="1"/>
</dbReference>
<dbReference type="InterPro" id="IPR005630">
    <property type="entry name" value="Terpene_synthase_metal-bd"/>
</dbReference>
<evidence type="ECO:0000259" key="5">
    <source>
        <dbReference type="Pfam" id="PF01397"/>
    </source>
</evidence>
<evidence type="ECO:0000313" key="7">
    <source>
        <dbReference type="Proteomes" id="UP000694864"/>
    </source>
</evidence>
<dbReference type="CDD" id="cd00684">
    <property type="entry name" value="Terpene_cyclase_plant_C1"/>
    <property type="match status" value="1"/>
</dbReference>
<keyword evidence="4" id="KW-0456">Lyase</keyword>
<reference evidence="7" key="1">
    <citation type="journal article" date="1997" name="Nucleic Acids Res.">
        <title>tRNAscan-SE: a program for improved detection of transfer RNA genes in genomic sequence.</title>
        <authorList>
            <person name="Lowe T.M."/>
            <person name="Eddy S.R."/>
        </authorList>
    </citation>
    <scope>NUCLEOTIDE SEQUENCE [LARGE SCALE GENOMIC DNA]</scope>
    <source>
        <strain evidence="7">r\DH55</strain>
    </source>
</reference>
<dbReference type="Gene3D" id="1.50.10.160">
    <property type="match status" value="1"/>
</dbReference>
<reference evidence="7" key="2">
    <citation type="journal article" date="2014" name="Nat. Commun.">
        <title>The emerging biofuel crop Camelina sativa retains a highly undifferentiated hexaploid genome structure.</title>
        <authorList>
            <person name="Kagale S."/>
            <person name="Koh C."/>
            <person name="Nixon J."/>
            <person name="Bollina V."/>
            <person name="Clarke W.E."/>
            <person name="Tuteja R."/>
            <person name="Spillane C."/>
            <person name="Robinson S.J."/>
            <person name="Links M.G."/>
            <person name="Clarke C."/>
            <person name="Higgins E.E."/>
            <person name="Huebert T."/>
            <person name="Sharpe A.G."/>
            <person name="Parkin I.A."/>
        </authorList>
    </citation>
    <scope>NUCLEOTIDE SEQUENCE [LARGE SCALE GENOMIC DNA]</scope>
    <source>
        <strain evidence="7">r\DH55</strain>
    </source>
</reference>
<dbReference type="SUPFAM" id="SSF48239">
    <property type="entry name" value="Terpenoid cyclases/Protein prenyltransferases"/>
    <property type="match status" value="2"/>
</dbReference>
<evidence type="ECO:0000256" key="1">
    <source>
        <dbReference type="ARBA" id="ARBA00001946"/>
    </source>
</evidence>
<feature type="domain" description="Terpene synthase metal-binding" evidence="6">
    <location>
        <begin position="489"/>
        <end position="723"/>
    </location>
</feature>
<evidence type="ECO:0000313" key="8">
    <source>
        <dbReference type="RefSeq" id="XP_010429831.1"/>
    </source>
</evidence>
<proteinExistence type="predicted"/>
<dbReference type="PANTHER" id="PTHR31739">
    <property type="entry name" value="ENT-COPALYL DIPHOSPHATE SYNTHASE, CHLOROPLASTIC"/>
    <property type="match status" value="1"/>
</dbReference>
<keyword evidence="7" id="KW-1185">Reference proteome</keyword>
<dbReference type="InterPro" id="IPR008949">
    <property type="entry name" value="Isoprenoid_synthase_dom_sf"/>
</dbReference>
<dbReference type="Gene3D" id="1.50.10.130">
    <property type="entry name" value="Terpene synthase, N-terminal domain"/>
    <property type="match status" value="1"/>
</dbReference>
<protein>
    <submittedName>
        <fullName evidence="8 9">Ent-kaur-16-ene synthase, chloroplastic-like</fullName>
    </submittedName>
</protein>
<accession>A0ABM0TQQ8</accession>
<feature type="domain" description="Terpene synthase N-terminal" evidence="5">
    <location>
        <begin position="217"/>
        <end position="415"/>
    </location>
</feature>
<evidence type="ECO:0000313" key="9">
    <source>
        <dbReference type="RefSeq" id="XP_010429832.1"/>
    </source>
</evidence>
<comment type="cofactor">
    <cofactor evidence="1">
        <name>Mg(2+)</name>
        <dbReference type="ChEBI" id="CHEBI:18420"/>
    </cofactor>
</comment>
<reference evidence="8 9" key="3">
    <citation type="submission" date="2025-05" db="UniProtKB">
        <authorList>
            <consortium name="RefSeq"/>
        </authorList>
    </citation>
    <scope>IDENTIFICATION</scope>
    <source>
        <tissue evidence="8 9">Leaf</tissue>
    </source>
</reference>
<dbReference type="Pfam" id="PF03936">
    <property type="entry name" value="Terpene_synth_C"/>
    <property type="match status" value="1"/>
</dbReference>
<dbReference type="Pfam" id="PF01397">
    <property type="entry name" value="Terpene_synth"/>
    <property type="match status" value="1"/>
</dbReference>
<evidence type="ECO:0000256" key="2">
    <source>
        <dbReference type="ARBA" id="ARBA00022723"/>
    </source>
</evidence>
<evidence type="ECO:0000256" key="4">
    <source>
        <dbReference type="ARBA" id="ARBA00023239"/>
    </source>
</evidence>
<dbReference type="RefSeq" id="XP_010429831.1">
    <property type="nucleotide sequence ID" value="XM_010431529.2"/>
</dbReference>
<sequence length="787" mass="89896">MSINLRSSSGCSSRISATSEKRLEAVQRTRSNNVSFEQTKEKIRKMLDKVELSVSAYDTSWVAMVPSPSSSSQNAPLFPQCVKWLLENQHEDGSWGLDDNHDHQSLKKDVLSSTLASILALKKWGAGERQINKGLQFIELNSASVSDETIQKPAGFDIIFPGMIEYARDLNLVIPLGSEIVDAMILKRDFDLRSERFSKGKKAYLAYVLEGTRKLQDWNLIVKYQKKNGSLFDSPATTAAAFTQFGNDGCLRYLCSLLQRFEAAVPTVYPSDQYARLSIIDTLESLGIDRDFKKEIKSLLDETYRYWLCGDEEICLDLTTCALAFRLLLAHGYDVSYDPLKPFAEESGFSDTLEGYLKDTFSVLELFKAAQSYPHESALKKQCSWTIQYLEMELSNWLKTSVRDKYLKKEVEDALGFPSYASLERLDHRRKLLNGCVVENTRVTKTSYRLHNICSSDILKLAVNDFNFCQSIHREEMEHLDRWIVENRLQELRFARQKLAYCYFSGAATLFSPELSDARISWAKGGVLTTVVDDFFDVGGSKEELEKLIHLVEKWDLNGVPEYCSEHVEIIFSVLRDTILETGDKAFTYQGRTVTHHIVKIWLDLLKSMLREAEWSSNESTPSLEDYMKNAYISFALGPIILPATYLIGPPLSEKTVDSHQYNQLYKLVSTMGRLLNDIQGFKRECKEGKLNAVSLHMEHERNSRSKDEIIESMKGLAERKREELHKLVLEEKGSVVPRECKEVFLKMSKVLNLFYRKDDGFTSHNLMSVVKSVIYEPITLQDESLT</sequence>
<dbReference type="InterPro" id="IPR036965">
    <property type="entry name" value="Terpene_synth_N_sf"/>
</dbReference>
<dbReference type="RefSeq" id="XP_010429832.1">
    <property type="nucleotide sequence ID" value="XM_010431530.2"/>
</dbReference>
<dbReference type="Proteomes" id="UP000694864">
    <property type="component" value="Chromosome 9"/>
</dbReference>
<dbReference type="SUPFAM" id="SSF48576">
    <property type="entry name" value="Terpenoid synthases"/>
    <property type="match status" value="1"/>
</dbReference>
<dbReference type="PANTHER" id="PTHR31739:SF3">
    <property type="entry name" value="ENT-KAUR-16-ENE SYNTHASE, CHLOROPLASTIC"/>
    <property type="match status" value="1"/>
</dbReference>
<dbReference type="InterPro" id="IPR044814">
    <property type="entry name" value="Terpene_cyclase_plant_C1"/>
</dbReference>
<gene>
    <name evidence="8 9" type="primary">LOC104714240</name>
</gene>
<name>A0ABM0TQQ8_CAMSA</name>
<keyword evidence="3" id="KW-0460">Magnesium</keyword>
<evidence type="ECO:0000259" key="6">
    <source>
        <dbReference type="Pfam" id="PF03936"/>
    </source>
</evidence>
<evidence type="ECO:0000256" key="3">
    <source>
        <dbReference type="ARBA" id="ARBA00022842"/>
    </source>
</evidence>
<organism evidence="7 9">
    <name type="scientific">Camelina sativa</name>
    <name type="common">False flax</name>
    <name type="synonym">Myagrum sativum</name>
    <dbReference type="NCBI Taxonomy" id="90675"/>
    <lineage>
        <taxon>Eukaryota</taxon>
        <taxon>Viridiplantae</taxon>
        <taxon>Streptophyta</taxon>
        <taxon>Embryophyta</taxon>
        <taxon>Tracheophyta</taxon>
        <taxon>Spermatophyta</taxon>
        <taxon>Magnoliopsida</taxon>
        <taxon>eudicotyledons</taxon>
        <taxon>Gunneridae</taxon>
        <taxon>Pentapetalae</taxon>
        <taxon>rosids</taxon>
        <taxon>malvids</taxon>
        <taxon>Brassicales</taxon>
        <taxon>Brassicaceae</taxon>
        <taxon>Camelineae</taxon>
        <taxon>Camelina</taxon>
    </lineage>
</organism>
<keyword evidence="2" id="KW-0479">Metal-binding</keyword>
<dbReference type="InterPro" id="IPR001906">
    <property type="entry name" value="Terpene_synth_N"/>
</dbReference>
<dbReference type="InterPro" id="IPR050148">
    <property type="entry name" value="Terpene_synthase-like"/>
</dbReference>
<dbReference type="GeneID" id="104714240"/>
<dbReference type="Gene3D" id="1.10.600.10">
    <property type="entry name" value="Farnesyl Diphosphate Synthase"/>
    <property type="match status" value="1"/>
</dbReference>